<gene>
    <name evidence="6" type="ORF">DIABBA_LOCUS6884</name>
</gene>
<name>A0A9N9T3J0_DIABA</name>
<evidence type="ECO:0000313" key="6">
    <source>
        <dbReference type="EMBL" id="CAG9833482.1"/>
    </source>
</evidence>
<feature type="compositionally biased region" description="Low complexity" evidence="4">
    <location>
        <begin position="106"/>
        <end position="121"/>
    </location>
</feature>
<feature type="region of interest" description="Disordered" evidence="4">
    <location>
        <begin position="1"/>
        <end position="54"/>
    </location>
</feature>
<evidence type="ECO:0000256" key="3">
    <source>
        <dbReference type="ARBA" id="ARBA00022833"/>
    </source>
</evidence>
<accession>A0A9N9T3J0</accession>
<dbReference type="OrthoDB" id="8067503at2759"/>
<sequence length="150" mass="17016">MEKFVITTKKQKVTEEKPTSSREDSENEKLNSENRENSYVDSGSTIDLTSGKRKRHSNVYNYFKRSADRKLALTCGREYKTSGNTSNLADHIKRFHRFMSTGPDCSVSTSTTELSTSSARSSAQSISQFFKRSVQYDSSSQTKKDSDDCY</sequence>
<feature type="compositionally biased region" description="Basic and acidic residues" evidence="4">
    <location>
        <begin position="12"/>
        <end position="38"/>
    </location>
</feature>
<evidence type="ECO:0000256" key="2">
    <source>
        <dbReference type="ARBA" id="ARBA00022771"/>
    </source>
</evidence>
<keyword evidence="7" id="KW-1185">Reference proteome</keyword>
<dbReference type="Pfam" id="PF02892">
    <property type="entry name" value="zf-BED"/>
    <property type="match status" value="1"/>
</dbReference>
<dbReference type="Proteomes" id="UP001153709">
    <property type="component" value="Chromosome 4"/>
</dbReference>
<dbReference type="AlphaFoldDB" id="A0A9N9T3J0"/>
<protein>
    <recommendedName>
        <fullName evidence="5">BED-type domain-containing protein</fullName>
    </recommendedName>
</protein>
<dbReference type="EMBL" id="OU898279">
    <property type="protein sequence ID" value="CAG9833482.1"/>
    <property type="molecule type" value="Genomic_DNA"/>
</dbReference>
<evidence type="ECO:0000256" key="1">
    <source>
        <dbReference type="ARBA" id="ARBA00022723"/>
    </source>
</evidence>
<dbReference type="GO" id="GO:0003677">
    <property type="term" value="F:DNA binding"/>
    <property type="evidence" value="ECO:0007669"/>
    <property type="project" value="InterPro"/>
</dbReference>
<evidence type="ECO:0000313" key="7">
    <source>
        <dbReference type="Proteomes" id="UP001153709"/>
    </source>
</evidence>
<dbReference type="GO" id="GO:0008270">
    <property type="term" value="F:zinc ion binding"/>
    <property type="evidence" value="ECO:0007669"/>
    <property type="project" value="UniProtKB-KW"/>
</dbReference>
<keyword evidence="2" id="KW-0863">Zinc-finger</keyword>
<dbReference type="InterPro" id="IPR003656">
    <property type="entry name" value="Znf_BED"/>
</dbReference>
<evidence type="ECO:0000256" key="4">
    <source>
        <dbReference type="SAM" id="MobiDB-lite"/>
    </source>
</evidence>
<feature type="compositionally biased region" description="Polar residues" evidence="4">
    <location>
        <begin position="39"/>
        <end position="48"/>
    </location>
</feature>
<reference evidence="6" key="1">
    <citation type="submission" date="2022-01" db="EMBL/GenBank/DDBJ databases">
        <authorList>
            <person name="King R."/>
        </authorList>
    </citation>
    <scope>NUCLEOTIDE SEQUENCE</scope>
</reference>
<proteinExistence type="predicted"/>
<organism evidence="6 7">
    <name type="scientific">Diabrotica balteata</name>
    <name type="common">Banded cucumber beetle</name>
    <dbReference type="NCBI Taxonomy" id="107213"/>
    <lineage>
        <taxon>Eukaryota</taxon>
        <taxon>Metazoa</taxon>
        <taxon>Ecdysozoa</taxon>
        <taxon>Arthropoda</taxon>
        <taxon>Hexapoda</taxon>
        <taxon>Insecta</taxon>
        <taxon>Pterygota</taxon>
        <taxon>Neoptera</taxon>
        <taxon>Endopterygota</taxon>
        <taxon>Coleoptera</taxon>
        <taxon>Polyphaga</taxon>
        <taxon>Cucujiformia</taxon>
        <taxon>Chrysomeloidea</taxon>
        <taxon>Chrysomelidae</taxon>
        <taxon>Galerucinae</taxon>
        <taxon>Diabroticina</taxon>
        <taxon>Diabroticites</taxon>
        <taxon>Diabrotica</taxon>
    </lineage>
</organism>
<keyword evidence="3" id="KW-0862">Zinc</keyword>
<keyword evidence="1" id="KW-0479">Metal-binding</keyword>
<evidence type="ECO:0000259" key="5">
    <source>
        <dbReference type="Pfam" id="PF02892"/>
    </source>
</evidence>
<feature type="domain" description="BED-type" evidence="5">
    <location>
        <begin position="57"/>
        <end position="97"/>
    </location>
</feature>
<feature type="region of interest" description="Disordered" evidence="4">
    <location>
        <begin position="102"/>
        <end position="121"/>
    </location>
</feature>